<feature type="compositionally biased region" description="Basic and acidic residues" evidence="1">
    <location>
        <begin position="42"/>
        <end position="51"/>
    </location>
</feature>
<dbReference type="RefSeq" id="XP_065663822.1">
    <property type="nucleotide sequence ID" value="XM_065807750.1"/>
</dbReference>
<keyword evidence="2" id="KW-1185">Reference proteome</keyword>
<gene>
    <name evidence="3" type="primary">LOC100205117</name>
</gene>
<name>A0ABM4CPN6_HYDVU</name>
<sequence length="200" mass="23523">MPRKRRLRLSFIGGRRPSLCPPIKKIAKDVLSNEVAGQSEAADIKPKEKSQNKKKSKIKNEDNLFEMEIASMKQSREVKDKAILDTLTKEVNDLETEKEEWLKNYFSFCKEINDMNPFENFQIPQDLKNLLEFDIRAEIKKCQDLNDDFVINTINSNNIKEELNIRKLQLHIKFEELSKEMKLDNIVCETPKHLIKKIIF</sequence>
<evidence type="ECO:0000256" key="1">
    <source>
        <dbReference type="SAM" id="MobiDB-lite"/>
    </source>
</evidence>
<dbReference type="Proteomes" id="UP001652625">
    <property type="component" value="Chromosome 10"/>
</dbReference>
<accession>A0ABM4CPN6</accession>
<proteinExistence type="predicted"/>
<reference evidence="3" key="1">
    <citation type="submission" date="2025-08" db="UniProtKB">
        <authorList>
            <consortium name="RefSeq"/>
        </authorList>
    </citation>
    <scope>IDENTIFICATION</scope>
</reference>
<evidence type="ECO:0000313" key="2">
    <source>
        <dbReference type="Proteomes" id="UP001652625"/>
    </source>
</evidence>
<dbReference type="GeneID" id="100205117"/>
<evidence type="ECO:0000313" key="3">
    <source>
        <dbReference type="RefSeq" id="XP_065663822.1"/>
    </source>
</evidence>
<organism evidence="2 3">
    <name type="scientific">Hydra vulgaris</name>
    <name type="common">Hydra</name>
    <name type="synonym">Hydra attenuata</name>
    <dbReference type="NCBI Taxonomy" id="6087"/>
    <lineage>
        <taxon>Eukaryota</taxon>
        <taxon>Metazoa</taxon>
        <taxon>Cnidaria</taxon>
        <taxon>Hydrozoa</taxon>
        <taxon>Hydroidolina</taxon>
        <taxon>Anthoathecata</taxon>
        <taxon>Aplanulata</taxon>
        <taxon>Hydridae</taxon>
        <taxon>Hydra</taxon>
    </lineage>
</organism>
<feature type="region of interest" description="Disordered" evidence="1">
    <location>
        <begin position="34"/>
        <end position="58"/>
    </location>
</feature>
<protein>
    <submittedName>
        <fullName evidence="3">Uncharacterized protein LOC100205117 isoform X7</fullName>
    </submittedName>
</protein>